<evidence type="ECO:0000256" key="3">
    <source>
        <dbReference type="PIRSR" id="PIRSR001365-1"/>
    </source>
</evidence>
<dbReference type="PANTHER" id="PTHR42849:SF1">
    <property type="entry name" value="N-ACETYLNEURAMINATE LYASE"/>
    <property type="match status" value="1"/>
</dbReference>
<feature type="active site" description="Proton donor/acceptor" evidence="3">
    <location>
        <position position="135"/>
    </location>
</feature>
<dbReference type="SMART" id="SM01130">
    <property type="entry name" value="DHDPS"/>
    <property type="match status" value="1"/>
</dbReference>
<dbReference type="AlphaFoldDB" id="A0A4R6U636"/>
<dbReference type="CDD" id="cd00408">
    <property type="entry name" value="DHDPS-like"/>
    <property type="match status" value="1"/>
</dbReference>
<dbReference type="Pfam" id="PF00701">
    <property type="entry name" value="DHDPS"/>
    <property type="match status" value="1"/>
</dbReference>
<name>A0A4R6U636_9BACI</name>
<dbReference type="RefSeq" id="WP_133579555.1">
    <property type="nucleotide sequence ID" value="NZ_SNYJ01000003.1"/>
</dbReference>
<comment type="similarity">
    <text evidence="2">Belongs to the DapA family.</text>
</comment>
<sequence length="275" mass="30301">MLTEAYHVTIPTAFSQNEELEIEHTLNHIQNLYDKGVKSVLVCGTTGEQHSLNTEEKRRLIEALDGHGLSKKMEILFGVGAVRQKDAVMIAEAISKTNIAGMVLGFPPYIVPTQDEITIYIKKVVEAGGKPTILYNSPARTGFDLSEDTIIKTFNSLKLVIGLKESGPKSKETLAYIKESCPGIYIYAGGDIDLKNKLQKGFNRLSSVAGNIDPNGIHDWFNRLIAGEENQMHDDAIHSLLNSTYTKRSIIINVKAELNKQGIQMGICRSPLGNC</sequence>
<comment type="caution">
    <text evidence="5">The sequence shown here is derived from an EMBL/GenBank/DDBJ whole genome shotgun (WGS) entry which is preliminary data.</text>
</comment>
<dbReference type="GO" id="GO:0019262">
    <property type="term" value="P:N-acetylneuraminate catabolic process"/>
    <property type="evidence" value="ECO:0007669"/>
    <property type="project" value="TreeGrafter"/>
</dbReference>
<keyword evidence="6" id="KW-1185">Reference proteome</keyword>
<evidence type="ECO:0000313" key="6">
    <source>
        <dbReference type="Proteomes" id="UP000295632"/>
    </source>
</evidence>
<reference evidence="5 6" key="1">
    <citation type="submission" date="2019-03" db="EMBL/GenBank/DDBJ databases">
        <title>Genomic Encyclopedia of Type Strains, Phase IV (KMG-IV): sequencing the most valuable type-strain genomes for metagenomic binning, comparative biology and taxonomic classification.</title>
        <authorList>
            <person name="Goeker M."/>
        </authorList>
    </citation>
    <scope>NUCLEOTIDE SEQUENCE [LARGE SCALE GENOMIC DNA]</scope>
    <source>
        <strain evidence="5 6">DSM 28697</strain>
    </source>
</reference>
<dbReference type="InterPro" id="IPR013785">
    <property type="entry name" value="Aldolase_TIM"/>
</dbReference>
<dbReference type="InterPro" id="IPR002220">
    <property type="entry name" value="DapA-like"/>
</dbReference>
<protein>
    <submittedName>
        <fullName evidence="5">4-hydroxy-tetrahydrodipicolinate synthase</fullName>
    </submittedName>
</protein>
<dbReference type="SUPFAM" id="SSF51569">
    <property type="entry name" value="Aldolase"/>
    <property type="match status" value="1"/>
</dbReference>
<organism evidence="5 6">
    <name type="scientific">Aureibacillus halotolerans</name>
    <dbReference type="NCBI Taxonomy" id="1508390"/>
    <lineage>
        <taxon>Bacteria</taxon>
        <taxon>Bacillati</taxon>
        <taxon>Bacillota</taxon>
        <taxon>Bacilli</taxon>
        <taxon>Bacillales</taxon>
        <taxon>Bacillaceae</taxon>
        <taxon>Aureibacillus</taxon>
    </lineage>
</organism>
<feature type="active site" description="Schiff-base intermediate with substrate" evidence="3">
    <location>
        <position position="164"/>
    </location>
</feature>
<feature type="binding site" evidence="4">
    <location>
        <position position="46"/>
    </location>
    <ligand>
        <name>pyruvate</name>
        <dbReference type="ChEBI" id="CHEBI:15361"/>
    </ligand>
</feature>
<dbReference type="EMBL" id="SNYJ01000003">
    <property type="protein sequence ID" value="TDQ41701.1"/>
    <property type="molecule type" value="Genomic_DNA"/>
</dbReference>
<evidence type="ECO:0000313" key="5">
    <source>
        <dbReference type="EMBL" id="TDQ41701.1"/>
    </source>
</evidence>
<dbReference type="PANTHER" id="PTHR42849">
    <property type="entry name" value="N-ACETYLNEURAMINATE LYASE"/>
    <property type="match status" value="1"/>
</dbReference>
<dbReference type="PIRSF" id="PIRSF001365">
    <property type="entry name" value="DHDPS"/>
    <property type="match status" value="1"/>
</dbReference>
<gene>
    <name evidence="5" type="ORF">EV213_103284</name>
</gene>
<evidence type="ECO:0000256" key="2">
    <source>
        <dbReference type="PIRNR" id="PIRNR001365"/>
    </source>
</evidence>
<evidence type="ECO:0000256" key="1">
    <source>
        <dbReference type="ARBA" id="ARBA00023239"/>
    </source>
</evidence>
<dbReference type="Proteomes" id="UP000295632">
    <property type="component" value="Unassembled WGS sequence"/>
</dbReference>
<keyword evidence="1 2" id="KW-0456">Lyase</keyword>
<dbReference type="GO" id="GO:0008747">
    <property type="term" value="F:N-acetylneuraminate lyase activity"/>
    <property type="evidence" value="ECO:0007669"/>
    <property type="project" value="TreeGrafter"/>
</dbReference>
<dbReference type="PRINTS" id="PR00146">
    <property type="entry name" value="DHPICSNTHASE"/>
</dbReference>
<proteinExistence type="inferred from homology"/>
<evidence type="ECO:0000256" key="4">
    <source>
        <dbReference type="PIRSR" id="PIRSR001365-2"/>
    </source>
</evidence>
<accession>A0A4R6U636</accession>
<dbReference type="OrthoDB" id="9771791at2"/>
<dbReference type="Gene3D" id="3.20.20.70">
    <property type="entry name" value="Aldolase class I"/>
    <property type="match status" value="1"/>
</dbReference>
<dbReference type="GO" id="GO:0005829">
    <property type="term" value="C:cytosol"/>
    <property type="evidence" value="ECO:0007669"/>
    <property type="project" value="TreeGrafter"/>
</dbReference>